<dbReference type="EMBL" id="BMJQ01000016">
    <property type="protein sequence ID" value="GGF40204.1"/>
    <property type="molecule type" value="Genomic_DNA"/>
</dbReference>
<comment type="caution">
    <text evidence="3">The sequence shown here is derived from an EMBL/GenBank/DDBJ whole genome shotgun (WGS) entry which is preliminary data.</text>
</comment>
<dbReference type="GO" id="GO:0061928">
    <property type="term" value="F:glutathione specific gamma-glutamylcyclotransferase activity"/>
    <property type="evidence" value="ECO:0007669"/>
    <property type="project" value="UniProtKB-EC"/>
</dbReference>
<dbReference type="Pfam" id="PF04752">
    <property type="entry name" value="ChaC"/>
    <property type="match status" value="1"/>
</dbReference>
<dbReference type="EC" id="4.3.2.7" evidence="1"/>
<accession>A0A8J3E628</accession>
<evidence type="ECO:0000313" key="4">
    <source>
        <dbReference type="Proteomes" id="UP000646365"/>
    </source>
</evidence>
<dbReference type="InterPro" id="IPR036568">
    <property type="entry name" value="GGCT-like_sf"/>
</dbReference>
<protein>
    <recommendedName>
        <fullName evidence="1">glutathione-specific gamma-glutamylcyclotransferase</fullName>
        <ecNumber evidence="1">4.3.2.7</ecNumber>
    </recommendedName>
</protein>
<dbReference type="GO" id="GO:0006751">
    <property type="term" value="P:glutathione catabolic process"/>
    <property type="evidence" value="ECO:0007669"/>
    <property type="project" value="InterPro"/>
</dbReference>
<dbReference type="RefSeq" id="WP_189051207.1">
    <property type="nucleotide sequence ID" value="NZ_BMJQ01000016.1"/>
</dbReference>
<keyword evidence="2" id="KW-0456">Lyase</keyword>
<name>A0A8J3E628_9PROT</name>
<proteinExistence type="predicted"/>
<dbReference type="InterPro" id="IPR006840">
    <property type="entry name" value="ChaC"/>
</dbReference>
<organism evidence="3 4">
    <name type="scientific">Aliidongia dinghuensis</name>
    <dbReference type="NCBI Taxonomy" id="1867774"/>
    <lineage>
        <taxon>Bacteria</taxon>
        <taxon>Pseudomonadati</taxon>
        <taxon>Pseudomonadota</taxon>
        <taxon>Alphaproteobacteria</taxon>
        <taxon>Rhodospirillales</taxon>
        <taxon>Dongiaceae</taxon>
        <taxon>Aliidongia</taxon>
    </lineage>
</organism>
<dbReference type="CDD" id="cd06661">
    <property type="entry name" value="GGCT_like"/>
    <property type="match status" value="1"/>
</dbReference>
<reference evidence="3" key="2">
    <citation type="submission" date="2020-09" db="EMBL/GenBank/DDBJ databases">
        <authorList>
            <person name="Sun Q."/>
            <person name="Zhou Y."/>
        </authorList>
    </citation>
    <scope>NUCLEOTIDE SEQUENCE</scope>
    <source>
        <strain evidence="3">CGMCC 1.15725</strain>
    </source>
</reference>
<dbReference type="SUPFAM" id="SSF110857">
    <property type="entry name" value="Gamma-glutamyl cyclotransferase-like"/>
    <property type="match status" value="1"/>
</dbReference>
<dbReference type="Gene3D" id="3.10.490.10">
    <property type="entry name" value="Gamma-glutamyl cyclotransferase-like"/>
    <property type="match status" value="1"/>
</dbReference>
<dbReference type="Proteomes" id="UP000646365">
    <property type="component" value="Unassembled WGS sequence"/>
</dbReference>
<evidence type="ECO:0000313" key="3">
    <source>
        <dbReference type="EMBL" id="GGF40204.1"/>
    </source>
</evidence>
<dbReference type="PANTHER" id="PTHR12192">
    <property type="entry name" value="CATION TRANSPORT PROTEIN CHAC-RELATED"/>
    <property type="match status" value="1"/>
</dbReference>
<dbReference type="GO" id="GO:0005737">
    <property type="term" value="C:cytoplasm"/>
    <property type="evidence" value="ECO:0007669"/>
    <property type="project" value="TreeGrafter"/>
</dbReference>
<reference evidence="3" key="1">
    <citation type="journal article" date="2014" name="Int. J. Syst. Evol. Microbiol.">
        <title>Complete genome sequence of Corynebacterium casei LMG S-19264T (=DSM 44701T), isolated from a smear-ripened cheese.</title>
        <authorList>
            <consortium name="US DOE Joint Genome Institute (JGI-PGF)"/>
            <person name="Walter F."/>
            <person name="Albersmeier A."/>
            <person name="Kalinowski J."/>
            <person name="Ruckert C."/>
        </authorList>
    </citation>
    <scope>NUCLEOTIDE SEQUENCE</scope>
    <source>
        <strain evidence="3">CGMCC 1.15725</strain>
    </source>
</reference>
<evidence type="ECO:0000256" key="1">
    <source>
        <dbReference type="ARBA" id="ARBA00012344"/>
    </source>
</evidence>
<dbReference type="PANTHER" id="PTHR12192:SF2">
    <property type="entry name" value="GLUTATHIONE-SPECIFIC GAMMA-GLUTAMYLCYCLOTRANSFERASE 2"/>
    <property type="match status" value="1"/>
</dbReference>
<dbReference type="InterPro" id="IPR013024">
    <property type="entry name" value="GGCT-like"/>
</dbReference>
<sequence>MLWSEHASAPDALPVPEGDLWVFAYGSLMWDPGFPHEAILPAEVEGLTRAFCVRSEGHRGTVAAPGLVVGLLPGGRCRGLAIKADGRHKAATLDYLWRREMALADGYVPRRVIARLDDGRSIEALTFVADLEHAAYAGGLPVEEAARRIATATGQRGTNRDYFERTLAQLVRLGIEDLGLARLGQAIVALA</sequence>
<evidence type="ECO:0000256" key="2">
    <source>
        <dbReference type="ARBA" id="ARBA00023239"/>
    </source>
</evidence>
<gene>
    <name evidence="3" type="ORF">GCM10011611_53270</name>
</gene>
<dbReference type="AlphaFoldDB" id="A0A8J3E628"/>
<keyword evidence="4" id="KW-1185">Reference proteome</keyword>